<protein>
    <submittedName>
        <fullName evidence="3">Histidine triad nucleotide-binding protein</fullName>
    </submittedName>
</protein>
<dbReference type="PRINTS" id="PR00332">
    <property type="entry name" value="HISTRIAD"/>
</dbReference>
<dbReference type="SUPFAM" id="SSF54197">
    <property type="entry name" value="HIT-like"/>
    <property type="match status" value="1"/>
</dbReference>
<feature type="short sequence motif" description="Histidine triad motif" evidence="1">
    <location>
        <begin position="98"/>
        <end position="102"/>
    </location>
</feature>
<evidence type="ECO:0000259" key="2">
    <source>
        <dbReference type="PROSITE" id="PS51084"/>
    </source>
</evidence>
<organism evidence="3 4">
    <name type="scientific">Kroppenstedtia sanguinis</name>
    <dbReference type="NCBI Taxonomy" id="1380684"/>
    <lineage>
        <taxon>Bacteria</taxon>
        <taxon>Bacillati</taxon>
        <taxon>Bacillota</taxon>
        <taxon>Bacilli</taxon>
        <taxon>Bacillales</taxon>
        <taxon>Thermoactinomycetaceae</taxon>
        <taxon>Kroppenstedtia</taxon>
    </lineage>
</organism>
<dbReference type="InterPro" id="IPR036265">
    <property type="entry name" value="HIT-like_sf"/>
</dbReference>
<evidence type="ECO:0000256" key="1">
    <source>
        <dbReference type="PROSITE-ProRule" id="PRU00464"/>
    </source>
</evidence>
<gene>
    <name evidence="3" type="ORF">ACFQ4Y_01750</name>
</gene>
<dbReference type="InterPro" id="IPR019808">
    <property type="entry name" value="Histidine_triad_CS"/>
</dbReference>
<dbReference type="InterPro" id="IPR001310">
    <property type="entry name" value="Histidine_triad_HIT"/>
</dbReference>
<dbReference type="EMBL" id="JBHTNU010000001">
    <property type="protein sequence ID" value="MFD1425659.1"/>
    <property type="molecule type" value="Genomic_DNA"/>
</dbReference>
<keyword evidence="4" id="KW-1185">Reference proteome</keyword>
<sequence>MSECVFCKIVEGSLPAEKVYEDGDVLAFRDLHAQAPIHLLVIPKKHISSVREIGEEEGPLLGRIFSVVNQLADELGLADKGFRIVNNCGEDGGQTVYHIHFHLLGGRALGWPPG</sequence>
<dbReference type="Proteomes" id="UP001597282">
    <property type="component" value="Unassembled WGS sequence"/>
</dbReference>
<dbReference type="InterPro" id="IPR011146">
    <property type="entry name" value="HIT-like"/>
</dbReference>
<name>A0ABW4C6G8_9BACL</name>
<accession>A0ABW4C6G8</accession>
<dbReference type="PROSITE" id="PS00892">
    <property type="entry name" value="HIT_1"/>
    <property type="match status" value="1"/>
</dbReference>
<dbReference type="Pfam" id="PF01230">
    <property type="entry name" value="HIT"/>
    <property type="match status" value="1"/>
</dbReference>
<dbReference type="PROSITE" id="PS51084">
    <property type="entry name" value="HIT_2"/>
    <property type="match status" value="1"/>
</dbReference>
<dbReference type="Gene3D" id="3.30.428.10">
    <property type="entry name" value="HIT-like"/>
    <property type="match status" value="1"/>
</dbReference>
<comment type="caution">
    <text evidence="3">The sequence shown here is derived from an EMBL/GenBank/DDBJ whole genome shotgun (WGS) entry which is preliminary data.</text>
</comment>
<dbReference type="CDD" id="cd01276">
    <property type="entry name" value="PKCI_related"/>
    <property type="match status" value="1"/>
</dbReference>
<feature type="domain" description="HIT" evidence="2">
    <location>
        <begin position="5"/>
        <end position="114"/>
    </location>
</feature>
<evidence type="ECO:0000313" key="4">
    <source>
        <dbReference type="Proteomes" id="UP001597282"/>
    </source>
</evidence>
<reference evidence="4" key="1">
    <citation type="journal article" date="2019" name="Int. J. Syst. Evol. Microbiol.">
        <title>The Global Catalogue of Microorganisms (GCM) 10K type strain sequencing project: providing services to taxonomists for standard genome sequencing and annotation.</title>
        <authorList>
            <consortium name="The Broad Institute Genomics Platform"/>
            <consortium name="The Broad Institute Genome Sequencing Center for Infectious Disease"/>
            <person name="Wu L."/>
            <person name="Ma J."/>
        </authorList>
    </citation>
    <scope>NUCLEOTIDE SEQUENCE [LARGE SCALE GENOMIC DNA]</scope>
    <source>
        <strain evidence="4">S1</strain>
    </source>
</reference>
<proteinExistence type="predicted"/>
<dbReference type="PANTHER" id="PTHR23089">
    <property type="entry name" value="HISTIDINE TRIAD HIT PROTEIN"/>
    <property type="match status" value="1"/>
</dbReference>
<evidence type="ECO:0000313" key="3">
    <source>
        <dbReference type="EMBL" id="MFD1425659.1"/>
    </source>
</evidence>
<dbReference type="RefSeq" id="WP_380162559.1">
    <property type="nucleotide sequence ID" value="NZ_JBHTNU010000001.1"/>
</dbReference>